<evidence type="ECO:0008006" key="3">
    <source>
        <dbReference type="Google" id="ProtNLM"/>
    </source>
</evidence>
<evidence type="ECO:0000313" key="2">
    <source>
        <dbReference type="Proteomes" id="UP000248798"/>
    </source>
</evidence>
<sequence>ISVLHAAVASGLNEPRLNPHHLPVALRIFSRKKTWEEQRPLERGIENGLGTDETGFPSLKDFRHLNESQYLDALVRLSGGHIEKACSMAGVSRSGLYHLLEKHNKKLNP</sequence>
<dbReference type="Gene3D" id="1.10.10.60">
    <property type="entry name" value="Homeodomain-like"/>
    <property type="match status" value="1"/>
</dbReference>
<comment type="caution">
    <text evidence="1">The sequence shown here is derived from an EMBL/GenBank/DDBJ whole genome shotgun (WGS) entry which is preliminary data.</text>
</comment>
<dbReference type="AlphaFoldDB" id="A0A328F823"/>
<accession>A0A328F823</accession>
<proteinExistence type="predicted"/>
<feature type="non-terminal residue" evidence="1">
    <location>
        <position position="1"/>
    </location>
</feature>
<dbReference type="Proteomes" id="UP000248798">
    <property type="component" value="Unassembled WGS sequence"/>
</dbReference>
<dbReference type="SUPFAM" id="SSF46689">
    <property type="entry name" value="Homeodomain-like"/>
    <property type="match status" value="1"/>
</dbReference>
<dbReference type="EMBL" id="QLNI01000124">
    <property type="protein sequence ID" value="RAL99789.1"/>
    <property type="molecule type" value="Genomic_DNA"/>
</dbReference>
<reference evidence="1 2" key="1">
    <citation type="submission" date="2018-06" db="EMBL/GenBank/DDBJ databases">
        <title>Complete Genome Sequence of Desulfobacter hydrogenophilus (DSM3380).</title>
        <authorList>
            <person name="Marietou A."/>
            <person name="Schreiber L."/>
            <person name="Marshall I."/>
            <person name="Jorgensen B."/>
        </authorList>
    </citation>
    <scope>NUCLEOTIDE SEQUENCE [LARGE SCALE GENOMIC DNA]</scope>
    <source>
        <strain evidence="1 2">DSM 3380</strain>
    </source>
</reference>
<evidence type="ECO:0000313" key="1">
    <source>
        <dbReference type="EMBL" id="RAL99789.1"/>
    </source>
</evidence>
<protein>
    <recommendedName>
        <fullName evidence="3">Sigma-54-dependent Fis family transcriptional regulator</fullName>
    </recommendedName>
</protein>
<gene>
    <name evidence="1" type="ORF">DO021_22610</name>
</gene>
<organism evidence="1 2">
    <name type="scientific">Desulfobacter hydrogenophilus</name>
    <dbReference type="NCBI Taxonomy" id="2291"/>
    <lineage>
        <taxon>Bacteria</taxon>
        <taxon>Pseudomonadati</taxon>
        <taxon>Thermodesulfobacteriota</taxon>
        <taxon>Desulfobacteria</taxon>
        <taxon>Desulfobacterales</taxon>
        <taxon>Desulfobacteraceae</taxon>
        <taxon>Desulfobacter</taxon>
    </lineage>
</organism>
<dbReference type="InterPro" id="IPR009057">
    <property type="entry name" value="Homeodomain-like_sf"/>
</dbReference>
<name>A0A328F823_9BACT</name>